<evidence type="ECO:0000256" key="2">
    <source>
        <dbReference type="ARBA" id="ARBA00022801"/>
    </source>
</evidence>
<dbReference type="STRING" id="2034155.BMI79_00050"/>
<evidence type="ECO:0000313" key="5">
    <source>
        <dbReference type="Proteomes" id="UP000216021"/>
    </source>
</evidence>
<dbReference type="Proteomes" id="UP000216021">
    <property type="component" value="Unassembled WGS sequence"/>
</dbReference>
<dbReference type="InterPro" id="IPR006385">
    <property type="entry name" value="HAD_hydro_SerB1"/>
</dbReference>
<keyword evidence="3" id="KW-0460">Magnesium</keyword>
<dbReference type="Pfam" id="PF12710">
    <property type="entry name" value="HAD"/>
    <property type="match status" value="1"/>
</dbReference>
<dbReference type="SUPFAM" id="SSF56784">
    <property type="entry name" value="HAD-like"/>
    <property type="match status" value="1"/>
</dbReference>
<dbReference type="NCBIfam" id="TIGR01488">
    <property type="entry name" value="HAD-SF-IB"/>
    <property type="match status" value="1"/>
</dbReference>
<evidence type="ECO:0000256" key="1">
    <source>
        <dbReference type="ARBA" id="ARBA00022723"/>
    </source>
</evidence>
<name>A0A1S8CNT9_9GAMM</name>
<dbReference type="InterPro" id="IPR050582">
    <property type="entry name" value="HAD-like_SerB"/>
</dbReference>
<keyword evidence="1" id="KW-0479">Metal-binding</keyword>
<dbReference type="EMBL" id="MOXD01000001">
    <property type="protein sequence ID" value="OMQ26762.1"/>
    <property type="molecule type" value="Genomic_DNA"/>
</dbReference>
<dbReference type="Gene3D" id="3.40.50.1000">
    <property type="entry name" value="HAD superfamily/HAD-like"/>
    <property type="match status" value="1"/>
</dbReference>
<dbReference type="GO" id="GO:0046872">
    <property type="term" value="F:metal ion binding"/>
    <property type="evidence" value="ECO:0007669"/>
    <property type="project" value="UniProtKB-KW"/>
</dbReference>
<gene>
    <name evidence="4" type="ORF">BMI79_00050</name>
</gene>
<dbReference type="GO" id="GO:0016787">
    <property type="term" value="F:hydrolase activity"/>
    <property type="evidence" value="ECO:0007669"/>
    <property type="project" value="UniProtKB-KW"/>
</dbReference>
<organism evidence="4 5">
    <name type="scientific">Serratia oryzae</name>
    <dbReference type="NCBI Taxonomy" id="2034155"/>
    <lineage>
        <taxon>Bacteria</taxon>
        <taxon>Pseudomonadati</taxon>
        <taxon>Pseudomonadota</taxon>
        <taxon>Gammaproteobacteria</taxon>
        <taxon>Enterobacterales</taxon>
        <taxon>Yersiniaceae</taxon>
        <taxon>Serratia</taxon>
    </lineage>
</organism>
<keyword evidence="2 4" id="KW-0378">Hydrolase</keyword>
<dbReference type="InterPro" id="IPR023214">
    <property type="entry name" value="HAD_sf"/>
</dbReference>
<protein>
    <submittedName>
        <fullName evidence="4">HAD family hydrolase</fullName>
    </submittedName>
</protein>
<dbReference type="CDD" id="cd02612">
    <property type="entry name" value="HAD_PGPPase"/>
    <property type="match status" value="1"/>
</dbReference>
<dbReference type="Gene3D" id="1.20.1440.100">
    <property type="entry name" value="SG protein - dephosphorylation function"/>
    <property type="match status" value="1"/>
</dbReference>
<dbReference type="PANTHER" id="PTHR43344">
    <property type="entry name" value="PHOSPHOSERINE PHOSPHATASE"/>
    <property type="match status" value="1"/>
</dbReference>
<dbReference type="RefSeq" id="WP_076939807.1">
    <property type="nucleotide sequence ID" value="NZ_MOXD01000001.1"/>
</dbReference>
<sequence>MNLALFDLDETLINGDCSSLWSSFMVEHGWVHDPQAFLQREAELMSDYAQGKMNMQDYMHLTLAPLKGRSQDNVSKMVKRYIEEIISPRIYADARACIARHRARGDRTMIVSASGEHLVSPIARYLEVDDALAIGVELDNEIYTGLTQGVMTYREGKVTRLLMQLGNDASILQRASFYSDSYNDLPLLSQVGTPCVVNPDAALLQHARAAGWPIYRWGCGKCD</sequence>
<dbReference type="NCBIfam" id="TIGR01490">
    <property type="entry name" value="HAD-SF-IB-hyp1"/>
    <property type="match status" value="1"/>
</dbReference>
<comment type="caution">
    <text evidence="4">The sequence shown here is derived from an EMBL/GenBank/DDBJ whole genome shotgun (WGS) entry which is preliminary data.</text>
</comment>
<keyword evidence="5" id="KW-1185">Reference proteome</keyword>
<proteinExistence type="predicted"/>
<evidence type="ECO:0000313" key="4">
    <source>
        <dbReference type="EMBL" id="OMQ26762.1"/>
    </source>
</evidence>
<dbReference type="PANTHER" id="PTHR43344:SF13">
    <property type="entry name" value="PHOSPHATASE RV3661-RELATED"/>
    <property type="match status" value="1"/>
</dbReference>
<reference evidence="4 5" key="1">
    <citation type="submission" date="2016-11" db="EMBL/GenBank/DDBJ databases">
        <title>Rahnella oryzae sp. nov., isolated from rice root.</title>
        <authorList>
            <person name="Zhang X.-X."/>
            <person name="Zhang J."/>
        </authorList>
    </citation>
    <scope>NUCLEOTIDE SEQUENCE [LARGE SCALE GENOMIC DNA]</scope>
    <source>
        <strain evidence="4 5">J11-6</strain>
    </source>
</reference>
<accession>A0A1S8CNT9</accession>
<dbReference type="AlphaFoldDB" id="A0A1S8CNT9"/>
<dbReference type="InterPro" id="IPR036412">
    <property type="entry name" value="HAD-like_sf"/>
</dbReference>
<dbReference type="OrthoDB" id="9784466at2"/>
<evidence type="ECO:0000256" key="3">
    <source>
        <dbReference type="ARBA" id="ARBA00022842"/>
    </source>
</evidence>